<proteinExistence type="predicted"/>
<feature type="transmembrane region" description="Helical" evidence="1">
    <location>
        <begin position="21"/>
        <end position="41"/>
    </location>
</feature>
<keyword evidence="1" id="KW-0472">Membrane</keyword>
<reference evidence="2" key="1">
    <citation type="submission" date="2019-06" db="EMBL/GenBank/DDBJ databases">
        <authorList>
            <person name="Deangelis K."/>
            <person name="Huntemann M."/>
            <person name="Clum A."/>
            <person name="Pillay M."/>
            <person name="Palaniappan K."/>
            <person name="Varghese N."/>
            <person name="Mikhailova N."/>
            <person name="Stamatis D."/>
            <person name="Reddy T."/>
            <person name="Daum C."/>
            <person name="Shapiro N."/>
            <person name="Ivanova N."/>
            <person name="Kyrpides N."/>
            <person name="Woyke T."/>
        </authorList>
    </citation>
    <scope>NUCLEOTIDE SEQUENCE [LARGE SCALE GENOMIC DNA]</scope>
    <source>
        <strain evidence="2">128R</strain>
    </source>
</reference>
<keyword evidence="1" id="KW-1133">Transmembrane helix</keyword>
<feature type="transmembrane region" description="Helical" evidence="1">
    <location>
        <begin position="47"/>
        <end position="68"/>
    </location>
</feature>
<dbReference type="EMBL" id="VISQ01000001">
    <property type="protein sequence ID" value="TVZ70691.1"/>
    <property type="molecule type" value="Genomic_DNA"/>
</dbReference>
<sequence length="279" mass="31961">MIDKGQMLSRHDFSKVNWGMLAAAVLLFTLGALLLLLPLLSNMDESGVLTLLQAGTATILLGCILLALRHCLRPTLTYRLYEHGVRVFNHRSHKERFIAFEKIADIYHFQGCKMLGRFADSMAFRTAAEQPWCTIYSNVSHSWQLIETIIHQQILLRGPLALNALYQGKVLTFDYLNTKTDWVRQWRQGPLQGLQPHTLRLSATTLFTPQAQVPVEQIHRLESNTQRGIIRLLDVQGNELLSIDYFSLFSADLFIALMEHMIDNRIPAYRNPAMTRQPF</sequence>
<reference evidence="2" key="2">
    <citation type="submission" date="2019-08" db="EMBL/GenBank/DDBJ databases">
        <title>Investigation of anaerobic lignin degradation for improved lignocellulosic biofuels.</title>
        <authorList>
            <person name="Deangelis K.PhD."/>
        </authorList>
    </citation>
    <scope>NUCLEOTIDE SEQUENCE [LARGE SCALE GENOMIC DNA]</scope>
    <source>
        <strain evidence="2">128R</strain>
    </source>
</reference>
<name>A0A542BT78_SERFO</name>
<gene>
    <name evidence="2" type="ORF">FHU10_3281</name>
</gene>
<accession>A0A542BT78</accession>
<protein>
    <submittedName>
        <fullName evidence="2">Uncharacterized protein</fullName>
    </submittedName>
</protein>
<keyword evidence="1" id="KW-0812">Transmembrane</keyword>
<organism evidence="2">
    <name type="scientific">Serratia fonticola</name>
    <dbReference type="NCBI Taxonomy" id="47917"/>
    <lineage>
        <taxon>Bacteria</taxon>
        <taxon>Pseudomonadati</taxon>
        <taxon>Pseudomonadota</taxon>
        <taxon>Gammaproteobacteria</taxon>
        <taxon>Enterobacterales</taxon>
        <taxon>Yersiniaceae</taxon>
        <taxon>Serratia</taxon>
    </lineage>
</organism>
<evidence type="ECO:0000256" key="1">
    <source>
        <dbReference type="SAM" id="Phobius"/>
    </source>
</evidence>
<evidence type="ECO:0000313" key="2">
    <source>
        <dbReference type="EMBL" id="TVZ70691.1"/>
    </source>
</evidence>
<comment type="caution">
    <text evidence="2">The sequence shown here is derived from an EMBL/GenBank/DDBJ whole genome shotgun (WGS) entry which is preliminary data.</text>
</comment>
<dbReference type="OrthoDB" id="6495591at2"/>
<dbReference type="AlphaFoldDB" id="A0A542BT78"/>